<name>A0ABP0L3X3_9DINO</name>
<dbReference type="Proteomes" id="UP001642484">
    <property type="component" value="Unassembled WGS sequence"/>
</dbReference>
<reference evidence="1 2" key="1">
    <citation type="submission" date="2024-02" db="EMBL/GenBank/DDBJ databases">
        <authorList>
            <person name="Chen Y."/>
            <person name="Shah S."/>
            <person name="Dougan E. K."/>
            <person name="Thang M."/>
            <person name="Chan C."/>
        </authorList>
    </citation>
    <scope>NUCLEOTIDE SEQUENCE [LARGE SCALE GENOMIC DNA]</scope>
</reference>
<feature type="non-terminal residue" evidence="1">
    <location>
        <position position="112"/>
    </location>
</feature>
<gene>
    <name evidence="1" type="ORF">CCMP2556_LOCUS18932</name>
</gene>
<dbReference type="EMBL" id="CAXAMN010010918">
    <property type="protein sequence ID" value="CAK9033095.1"/>
    <property type="molecule type" value="Genomic_DNA"/>
</dbReference>
<accession>A0ABP0L3X3</accession>
<comment type="caution">
    <text evidence="1">The sequence shown here is derived from an EMBL/GenBank/DDBJ whole genome shotgun (WGS) entry which is preliminary data.</text>
</comment>
<evidence type="ECO:0000313" key="1">
    <source>
        <dbReference type="EMBL" id="CAK9033095.1"/>
    </source>
</evidence>
<organism evidence="1 2">
    <name type="scientific">Durusdinium trenchii</name>
    <dbReference type="NCBI Taxonomy" id="1381693"/>
    <lineage>
        <taxon>Eukaryota</taxon>
        <taxon>Sar</taxon>
        <taxon>Alveolata</taxon>
        <taxon>Dinophyceae</taxon>
        <taxon>Suessiales</taxon>
        <taxon>Symbiodiniaceae</taxon>
        <taxon>Durusdinium</taxon>
    </lineage>
</organism>
<sequence>APWHPDEYNAAMKSARVYVAQGNLFWLNVRQLTSPSVPINAASLVKMQKAFFERGPEKLSLEVVCGVSSFVDAKRFESMKGALQRISPEEIDHALILHVAQRINDGASEEEL</sequence>
<feature type="non-terminal residue" evidence="1">
    <location>
        <position position="1"/>
    </location>
</feature>
<evidence type="ECO:0000313" key="2">
    <source>
        <dbReference type="Proteomes" id="UP001642484"/>
    </source>
</evidence>
<proteinExistence type="predicted"/>
<keyword evidence="2" id="KW-1185">Reference proteome</keyword>
<protein>
    <submittedName>
        <fullName evidence="1">Uncharacterized protein</fullName>
    </submittedName>
</protein>